<dbReference type="InterPro" id="IPR011717">
    <property type="entry name" value="TPR-4"/>
</dbReference>
<dbReference type="PANTHER" id="PTHR44858:SF1">
    <property type="entry name" value="UDP-N-ACETYLGLUCOSAMINE--PEPTIDE N-ACETYLGLUCOSAMINYLTRANSFERASE SPINDLY-RELATED"/>
    <property type="match status" value="1"/>
</dbReference>
<dbReference type="InterPro" id="IPR013105">
    <property type="entry name" value="TPR_2"/>
</dbReference>
<evidence type="ECO:0000256" key="3">
    <source>
        <dbReference type="PROSITE-ProRule" id="PRU00339"/>
    </source>
</evidence>
<feature type="repeat" description="TPR" evidence="3">
    <location>
        <begin position="61"/>
        <end position="94"/>
    </location>
</feature>
<dbReference type="Pfam" id="PF13414">
    <property type="entry name" value="TPR_11"/>
    <property type="match status" value="2"/>
</dbReference>
<dbReference type="InterPro" id="IPR050498">
    <property type="entry name" value="Ycf3"/>
</dbReference>
<dbReference type="SMART" id="SM00028">
    <property type="entry name" value="TPR"/>
    <property type="match status" value="12"/>
</dbReference>
<keyword evidence="1" id="KW-0677">Repeat</keyword>
<organism evidence="4 5">
    <name type="scientific">Paludisphaera mucosa</name>
    <dbReference type="NCBI Taxonomy" id="3030827"/>
    <lineage>
        <taxon>Bacteria</taxon>
        <taxon>Pseudomonadati</taxon>
        <taxon>Planctomycetota</taxon>
        <taxon>Planctomycetia</taxon>
        <taxon>Isosphaerales</taxon>
        <taxon>Isosphaeraceae</taxon>
        <taxon>Paludisphaera</taxon>
    </lineage>
</organism>
<feature type="repeat" description="TPR" evidence="3">
    <location>
        <begin position="182"/>
        <end position="215"/>
    </location>
</feature>
<dbReference type="PANTHER" id="PTHR44858">
    <property type="entry name" value="TETRATRICOPEPTIDE REPEAT PROTEIN 6"/>
    <property type="match status" value="1"/>
</dbReference>
<dbReference type="SUPFAM" id="SSF48452">
    <property type="entry name" value="TPR-like"/>
    <property type="match status" value="3"/>
</dbReference>
<feature type="repeat" description="TPR" evidence="3">
    <location>
        <begin position="318"/>
        <end position="351"/>
    </location>
</feature>
<feature type="repeat" description="TPR" evidence="3">
    <location>
        <begin position="284"/>
        <end position="317"/>
    </location>
</feature>
<dbReference type="Proteomes" id="UP001216907">
    <property type="component" value="Unassembled WGS sequence"/>
</dbReference>
<evidence type="ECO:0000313" key="4">
    <source>
        <dbReference type="EMBL" id="MDG3002281.1"/>
    </source>
</evidence>
<dbReference type="PROSITE" id="PS51257">
    <property type="entry name" value="PROKAR_LIPOPROTEIN"/>
    <property type="match status" value="1"/>
</dbReference>
<reference evidence="4 5" key="1">
    <citation type="submission" date="2023-03" db="EMBL/GenBank/DDBJ databases">
        <title>Paludisphaera mucosa sp. nov. a novel planctomycete from northern fen.</title>
        <authorList>
            <person name="Ivanova A."/>
        </authorList>
    </citation>
    <scope>NUCLEOTIDE SEQUENCE [LARGE SCALE GENOMIC DNA]</scope>
    <source>
        <strain evidence="4 5">Pla2</strain>
    </source>
</reference>
<dbReference type="InterPro" id="IPR011990">
    <property type="entry name" value="TPR-like_helical_dom_sf"/>
</dbReference>
<dbReference type="Pfam" id="PF07719">
    <property type="entry name" value="TPR_2"/>
    <property type="match status" value="1"/>
</dbReference>
<protein>
    <submittedName>
        <fullName evidence="4">Tetratricopeptide repeat protein</fullName>
    </submittedName>
</protein>
<sequence length="645" mass="70571">MTVKKAPLAVCLALACWGGLPSRAGSTNALRAEALALYKAGRPAEAVARFDAVLERHPNDLEALIKRGNAYLRLNRPSKALADFERVIQRDPLNTSGQTDRGVALLLLGRLDEAEAAFVRSIRLWEIPLNGARGLGSGGRDAVQEARATAYSGLAQVHHRLNRNDEALAEYDQAIRIDPGDPNSRIGRGDVHRALGDFDRALADLDEAVRLGPGYPRAFASRGRLLEDLKHDDRAEADYSRAVAIDPSYAFAYRLRGGLRSRLGRNDEALADFEVVGKLRPNDSETLKDRGGVLVRMNRPREALAELDRAIQIDPKNAKAYQNRGAAYNNLARYEEAVADLDRAIKLDPDNAGARTNCGLAYFMLGEYERSLEDLGEAVKLAPKNAIVHFNRGNVYAKLGLREQALADYKAVEEADPRLLASYGGPHKVFAEMSRERMALRSPAPRPAPASVAETRLAEGRSLQAAGDWPRAIEAFDRAAAAEPGRAETYIARGWSRLCADVDGAETDARAFLNLAGWADPAAGYMAMLGVLAERRAVRDPAAYAFLEEALAKLPQRTDWPRPVLLHLNGDLPEAELIAAAGNDVQRAEARTIVALDLLRKNKTAEAREHLEWVRGHAVDRSVASDLARAALARLDRTEQIARKP</sequence>
<evidence type="ECO:0000313" key="5">
    <source>
        <dbReference type="Proteomes" id="UP001216907"/>
    </source>
</evidence>
<comment type="caution">
    <text evidence="4">The sequence shown here is derived from an EMBL/GenBank/DDBJ whole genome shotgun (WGS) entry which is preliminary data.</text>
</comment>
<feature type="repeat" description="TPR" evidence="3">
    <location>
        <begin position="148"/>
        <end position="181"/>
    </location>
</feature>
<dbReference type="Pfam" id="PF13432">
    <property type="entry name" value="TPR_16"/>
    <property type="match status" value="3"/>
</dbReference>
<keyword evidence="5" id="KW-1185">Reference proteome</keyword>
<dbReference type="Gene3D" id="1.25.40.10">
    <property type="entry name" value="Tetratricopeptide repeat domain"/>
    <property type="match status" value="6"/>
</dbReference>
<feature type="repeat" description="TPR" evidence="3">
    <location>
        <begin position="453"/>
        <end position="486"/>
    </location>
</feature>
<feature type="repeat" description="TPR" evidence="3">
    <location>
        <begin position="250"/>
        <end position="283"/>
    </location>
</feature>
<feature type="repeat" description="TPR" evidence="3">
    <location>
        <begin position="386"/>
        <end position="419"/>
    </location>
</feature>
<gene>
    <name evidence="4" type="ORF">PZE19_00640</name>
</gene>
<dbReference type="EMBL" id="JARRAG010000001">
    <property type="protein sequence ID" value="MDG3002281.1"/>
    <property type="molecule type" value="Genomic_DNA"/>
</dbReference>
<proteinExistence type="predicted"/>
<dbReference type="PROSITE" id="PS50005">
    <property type="entry name" value="TPR"/>
    <property type="match status" value="10"/>
</dbReference>
<name>A0ABT6F400_9BACT</name>
<feature type="repeat" description="TPR" evidence="3">
    <location>
        <begin position="216"/>
        <end position="249"/>
    </location>
</feature>
<dbReference type="RefSeq" id="WP_277858645.1">
    <property type="nucleotide sequence ID" value="NZ_JARRAG010000001.1"/>
</dbReference>
<keyword evidence="2 3" id="KW-0802">TPR repeat</keyword>
<evidence type="ECO:0000256" key="2">
    <source>
        <dbReference type="ARBA" id="ARBA00022803"/>
    </source>
</evidence>
<feature type="repeat" description="TPR" evidence="3">
    <location>
        <begin position="352"/>
        <end position="385"/>
    </location>
</feature>
<evidence type="ECO:0000256" key="1">
    <source>
        <dbReference type="ARBA" id="ARBA00022737"/>
    </source>
</evidence>
<accession>A0ABT6F400</accession>
<dbReference type="PROSITE" id="PS50293">
    <property type="entry name" value="TPR_REGION"/>
    <property type="match status" value="2"/>
</dbReference>
<dbReference type="Pfam" id="PF07721">
    <property type="entry name" value="TPR_4"/>
    <property type="match status" value="1"/>
</dbReference>
<dbReference type="InterPro" id="IPR019734">
    <property type="entry name" value="TPR_rpt"/>
</dbReference>
<dbReference type="Pfam" id="PF13181">
    <property type="entry name" value="TPR_8"/>
    <property type="match status" value="1"/>
</dbReference>